<dbReference type="SMART" id="SM00028">
    <property type="entry name" value="TPR"/>
    <property type="match status" value="3"/>
</dbReference>
<feature type="transmembrane region" description="Helical" evidence="1">
    <location>
        <begin position="334"/>
        <end position="353"/>
    </location>
</feature>
<dbReference type="Gene3D" id="1.25.40.10">
    <property type="entry name" value="Tetratricopeptide repeat domain"/>
    <property type="match status" value="1"/>
</dbReference>
<proteinExistence type="predicted"/>
<dbReference type="HOGENOM" id="CLU_787311_0_0_11"/>
<accession>E5XU95</accession>
<keyword evidence="1" id="KW-0812">Transmembrane</keyword>
<keyword evidence="1" id="KW-1133">Transmembrane helix</keyword>
<dbReference type="eggNOG" id="COG0457">
    <property type="taxonomic scope" value="Bacteria"/>
</dbReference>
<organism evidence="2 3">
    <name type="scientific">Segniliparus rugosus (strain ATCC BAA-974 / DSM 45345 / CCUG 50838 / CIP 108380 / JCM 13579 / CDC 945)</name>
    <dbReference type="NCBI Taxonomy" id="679197"/>
    <lineage>
        <taxon>Bacteria</taxon>
        <taxon>Bacillati</taxon>
        <taxon>Actinomycetota</taxon>
        <taxon>Actinomycetes</taxon>
        <taxon>Mycobacteriales</taxon>
        <taxon>Segniliparaceae</taxon>
        <taxon>Segniliparus</taxon>
    </lineage>
</organism>
<evidence type="ECO:0000313" key="2">
    <source>
        <dbReference type="EMBL" id="EFV12094.1"/>
    </source>
</evidence>
<dbReference type="EMBL" id="ACZI02000001">
    <property type="protein sequence ID" value="EFV12094.1"/>
    <property type="molecule type" value="Genomic_DNA"/>
</dbReference>
<feature type="transmembrane region" description="Helical" evidence="1">
    <location>
        <begin position="289"/>
        <end position="314"/>
    </location>
</feature>
<name>E5XU95_SEGRC</name>
<gene>
    <name evidence="2" type="ORF">HMPREF9336_03067</name>
</gene>
<dbReference type="STRING" id="679197.HMPREF9336_03067"/>
<dbReference type="InterPro" id="IPR019734">
    <property type="entry name" value="TPR_rpt"/>
</dbReference>
<dbReference type="InterPro" id="IPR011990">
    <property type="entry name" value="TPR-like_helical_dom_sf"/>
</dbReference>
<dbReference type="Pfam" id="PF13432">
    <property type="entry name" value="TPR_16"/>
    <property type="match status" value="1"/>
</dbReference>
<protein>
    <submittedName>
        <fullName evidence="2">Uncharacterized protein</fullName>
    </submittedName>
</protein>
<feature type="transmembrane region" description="Helical" evidence="1">
    <location>
        <begin position="247"/>
        <end position="268"/>
    </location>
</feature>
<dbReference type="SUPFAM" id="SSF48452">
    <property type="entry name" value="TPR-like"/>
    <property type="match status" value="1"/>
</dbReference>
<evidence type="ECO:0000256" key="1">
    <source>
        <dbReference type="SAM" id="Phobius"/>
    </source>
</evidence>
<keyword evidence="3" id="KW-1185">Reference proteome</keyword>
<comment type="caution">
    <text evidence="2">The sequence shown here is derived from an EMBL/GenBank/DDBJ whole genome shotgun (WGS) entry which is preliminary data.</text>
</comment>
<feature type="transmembrane region" description="Helical" evidence="1">
    <location>
        <begin position="222"/>
        <end position="241"/>
    </location>
</feature>
<sequence>MAEARARQRAAALLELGRHAEAEALIRQGLAAEPHDFLFLSQLARSLIGQGKAKAALAVSRELAAQQPESAYAHRLLAVCHAMRGRLRLAEEAARQAVALDPEDGWNYFVLADSMRATVSRRWEMRDASVRAVELDPHEASFHLLVGRLHLRVDPELARRSLEEVLRLEPENAEAHRLLVESNAKSVGLAETVDGVRHSLRLDPMEPEQALRSLGDRLGRPLFLLNALWLALVVAVGIAIVEGGAVGAFGRVAVAFVLVALAFFGHRFHRQLPNGGWRLIWLALRGQPFVALVAASTAVGYATVAASAAIGTTWSLAVVGLGAAQRFAVHLVEFVWNLLRLPVLLGRLAWLKARAMWPEGRR</sequence>
<dbReference type="RefSeq" id="WP_007471778.1">
    <property type="nucleotide sequence ID" value="NZ_KI391953.1"/>
</dbReference>
<keyword evidence="1" id="KW-0472">Membrane</keyword>
<reference evidence="2 3" key="1">
    <citation type="journal article" date="2011" name="Stand. Genomic Sci.">
        <title>High quality draft genome sequence of Segniliparus rugosus CDC 945(T)= (ATCC BAA-974(T)).</title>
        <authorList>
            <person name="Earl A.M."/>
            <person name="Desjardins C.A."/>
            <person name="Fitzgerald M.G."/>
            <person name="Arachchi H.M."/>
            <person name="Zeng Q."/>
            <person name="Mehta T."/>
            <person name="Griggs A."/>
            <person name="Birren B.W."/>
            <person name="Toney N.C."/>
            <person name="Carr J."/>
            <person name="Posey J."/>
            <person name="Butler W.R."/>
        </authorList>
    </citation>
    <scope>NUCLEOTIDE SEQUENCE [LARGE SCALE GENOMIC DNA]</scope>
    <source>
        <strain evidence="3">ATCC BAA-974 / DSM 45345 / CCUG 50838 / CIP 108380 / JCM 13579 / CDC 945</strain>
    </source>
</reference>
<dbReference type="AlphaFoldDB" id="E5XU95"/>
<evidence type="ECO:0000313" key="3">
    <source>
        <dbReference type="Proteomes" id="UP000004816"/>
    </source>
</evidence>
<dbReference type="Proteomes" id="UP000004816">
    <property type="component" value="Unassembled WGS sequence"/>
</dbReference>